<protein>
    <submittedName>
        <fullName evidence="1">Uncharacterized protein</fullName>
    </submittedName>
</protein>
<dbReference type="AlphaFoldDB" id="A0A3R9NZS0"/>
<comment type="caution">
    <text evidence="1">The sequence shown here is derived from an EMBL/GenBank/DDBJ whole genome shotgun (WGS) entry which is preliminary data.</text>
</comment>
<proteinExistence type="predicted"/>
<dbReference type="Proteomes" id="UP000269669">
    <property type="component" value="Unassembled WGS sequence"/>
</dbReference>
<evidence type="ECO:0000313" key="2">
    <source>
        <dbReference type="Proteomes" id="UP000269669"/>
    </source>
</evidence>
<organism evidence="1 2">
    <name type="scientific">Edaphobacter aggregans</name>
    <dbReference type="NCBI Taxonomy" id="570835"/>
    <lineage>
        <taxon>Bacteria</taxon>
        <taxon>Pseudomonadati</taxon>
        <taxon>Acidobacteriota</taxon>
        <taxon>Terriglobia</taxon>
        <taxon>Terriglobales</taxon>
        <taxon>Acidobacteriaceae</taxon>
        <taxon>Edaphobacter</taxon>
    </lineage>
</organism>
<keyword evidence="2" id="KW-1185">Reference proteome</keyword>
<gene>
    <name evidence="1" type="ORF">EDE15_3177</name>
</gene>
<name>A0A3R9NZS0_9BACT</name>
<reference evidence="1 2" key="1">
    <citation type="submission" date="2018-12" db="EMBL/GenBank/DDBJ databases">
        <title>Sequencing of bacterial isolates from soil warming experiment in Harvard Forest, Massachusetts, USA.</title>
        <authorList>
            <person name="Deangelis K."/>
        </authorList>
    </citation>
    <scope>NUCLEOTIDE SEQUENCE [LARGE SCALE GENOMIC DNA]</scope>
    <source>
        <strain evidence="1 2">EB153</strain>
    </source>
</reference>
<evidence type="ECO:0000313" key="1">
    <source>
        <dbReference type="EMBL" id="RSL17642.1"/>
    </source>
</evidence>
<sequence length="76" mass="8359">MTAISLLKPMIAALTGILAVFRSQQTRVVASDGPQQVSWLWKNKRVCWEDTIEIKTGKKSCTVTITGSDGKKIVHS</sequence>
<accession>A0A3R9NZS0</accession>
<dbReference type="EMBL" id="RSDW01000001">
    <property type="protein sequence ID" value="RSL17642.1"/>
    <property type="molecule type" value="Genomic_DNA"/>
</dbReference>